<reference evidence="8" key="2">
    <citation type="submission" date="2025-08" db="UniProtKB">
        <authorList>
            <consortium name="Ensembl"/>
        </authorList>
    </citation>
    <scope>IDENTIFICATION</scope>
</reference>
<name>A0A4W2GV72_BOBOX</name>
<proteinExistence type="predicted"/>
<organism evidence="8 9">
    <name type="scientific">Bos indicus x Bos taurus</name>
    <name type="common">Hybrid cattle</name>
    <dbReference type="NCBI Taxonomy" id="30522"/>
    <lineage>
        <taxon>Eukaryota</taxon>
        <taxon>Metazoa</taxon>
        <taxon>Chordata</taxon>
        <taxon>Craniata</taxon>
        <taxon>Vertebrata</taxon>
        <taxon>Euteleostomi</taxon>
        <taxon>Mammalia</taxon>
        <taxon>Eutheria</taxon>
        <taxon>Laurasiatheria</taxon>
        <taxon>Artiodactyla</taxon>
        <taxon>Ruminantia</taxon>
        <taxon>Pecora</taxon>
        <taxon>Bovidae</taxon>
        <taxon>Bovinae</taxon>
        <taxon>Bos</taxon>
    </lineage>
</organism>
<feature type="transmembrane region" description="Helical" evidence="7">
    <location>
        <begin position="219"/>
        <end position="238"/>
    </location>
</feature>
<accession>A0A4W2GV72</accession>
<dbReference type="GO" id="GO:1904294">
    <property type="term" value="P:positive regulation of ERAD pathway"/>
    <property type="evidence" value="ECO:0007669"/>
    <property type="project" value="InterPro"/>
</dbReference>
<sequence length="480" mass="52179">MWFLTVNQVLRKMQRRHSSNTENVPPERNRSQALSSEASVDEGGVFESLKAEAASPPALFSGLSGLPAGSLPTTPFPSSLVLGAAAGGGDVFLQMPASREESGGRGEGGAYHHHRQPHHHFHHGSHRGGSLLQHVGGDHRSHSDEAGDEQPGTPAPALSELKAVICWLQKGLPFILILLAKLCFQHKLGIAVCIGMASTFAYANSTLREQVSLKEKRSVLVILWILAFLAGNTLYVLYTFSSQQLYNSLIFLKPNLETLDFFDLLWIVGIADFVLKYITIALKCLVVALPKIILAVKSKGKFYLVIEELLPGRGPDRPLQPVQVLRHLWPRGRSQEGPEASLHLSGELASDGPHRAHRNQELGTDHTVLPRVPIQQGATAVFVSFSLPSVKQNYGVRATGQQCTEAGDICAICQAEFREPLVLMCQVSRAGRDRWRWAPRDHRALPHAGVPGACPLPSLGALGWVSGKSVVKPGVCQTQV</sequence>
<feature type="region of interest" description="Disordered" evidence="6">
    <location>
        <begin position="333"/>
        <end position="357"/>
    </location>
</feature>
<evidence type="ECO:0000313" key="9">
    <source>
        <dbReference type="Proteomes" id="UP000429181"/>
    </source>
</evidence>
<dbReference type="PANTHER" id="PTHR15860:SF2">
    <property type="entry name" value="RING FINGER AND TRANSMEMBRANE DOMAIN-CONTAINING PROTEIN 2"/>
    <property type="match status" value="1"/>
</dbReference>
<feature type="region of interest" description="Disordered" evidence="6">
    <location>
        <begin position="13"/>
        <end position="41"/>
    </location>
</feature>
<reference evidence="8 9" key="1">
    <citation type="submission" date="2018-11" db="EMBL/GenBank/DDBJ databases">
        <title>Haplotype-resolved cattle genomes.</title>
        <authorList>
            <person name="Low W.Y."/>
            <person name="Tearle R."/>
            <person name="Bickhart D.M."/>
            <person name="Rosen B.D."/>
            <person name="Koren S."/>
            <person name="Rhie A."/>
            <person name="Hiendleder S."/>
            <person name="Phillippy A.M."/>
            <person name="Smith T.P.L."/>
            <person name="Williams J.L."/>
        </authorList>
    </citation>
    <scope>NUCLEOTIDE SEQUENCE [LARGE SCALE GENOMIC DNA]</scope>
</reference>
<keyword evidence="5 7" id="KW-0472">Membrane</keyword>
<feature type="compositionally biased region" description="Basic and acidic residues" evidence="6">
    <location>
        <begin position="136"/>
        <end position="145"/>
    </location>
</feature>
<feature type="transmembrane region" description="Helical" evidence="7">
    <location>
        <begin position="188"/>
        <end position="207"/>
    </location>
</feature>
<evidence type="ECO:0000256" key="5">
    <source>
        <dbReference type="ARBA" id="ARBA00023136"/>
    </source>
</evidence>
<dbReference type="GO" id="GO:0016020">
    <property type="term" value="C:membrane"/>
    <property type="evidence" value="ECO:0007669"/>
    <property type="project" value="UniProtKB-SubCell"/>
</dbReference>
<dbReference type="AlphaFoldDB" id="A0A4W2GV72"/>
<evidence type="ECO:0000256" key="3">
    <source>
        <dbReference type="ARBA" id="ARBA00022786"/>
    </source>
</evidence>
<dbReference type="Ensembl" id="ENSBIXT00005050965.1">
    <property type="protein sequence ID" value="ENSBIXP00005021653.1"/>
    <property type="gene ID" value="ENSBIXG00005024660.1"/>
</dbReference>
<dbReference type="GeneTree" id="ENSGT00940000158419"/>
<keyword evidence="4 7" id="KW-1133">Transmembrane helix</keyword>
<feature type="compositionally biased region" description="Basic residues" evidence="6">
    <location>
        <begin position="111"/>
        <end position="126"/>
    </location>
</feature>
<protein>
    <submittedName>
        <fullName evidence="8">Ring finger protein, transmembrane 2</fullName>
    </submittedName>
</protein>
<dbReference type="Proteomes" id="UP000429181">
    <property type="component" value="Chromosome 17"/>
</dbReference>
<gene>
    <name evidence="8" type="primary">RNFT2</name>
</gene>
<evidence type="ECO:0000256" key="4">
    <source>
        <dbReference type="ARBA" id="ARBA00022989"/>
    </source>
</evidence>
<evidence type="ECO:0000256" key="6">
    <source>
        <dbReference type="SAM" id="MobiDB-lite"/>
    </source>
</evidence>
<feature type="region of interest" description="Disordered" evidence="6">
    <location>
        <begin position="99"/>
        <end position="154"/>
    </location>
</feature>
<evidence type="ECO:0000313" key="8">
    <source>
        <dbReference type="Ensembl" id="ENSBIXP00005021653.1"/>
    </source>
</evidence>
<evidence type="ECO:0000256" key="1">
    <source>
        <dbReference type="ARBA" id="ARBA00004141"/>
    </source>
</evidence>
<feature type="transmembrane region" description="Helical" evidence="7">
    <location>
        <begin position="264"/>
        <end position="289"/>
    </location>
</feature>
<comment type="subcellular location">
    <subcellularLocation>
        <location evidence="1">Membrane</location>
        <topology evidence="1">Multi-pass membrane protein</topology>
    </subcellularLocation>
</comment>
<dbReference type="PANTHER" id="PTHR15860">
    <property type="entry name" value="UNCHARACTERIZED RING FINGER-CONTAINING PROTEIN"/>
    <property type="match status" value="1"/>
</dbReference>
<keyword evidence="3" id="KW-0833">Ubl conjugation pathway</keyword>
<keyword evidence="2 7" id="KW-0812">Transmembrane</keyword>
<evidence type="ECO:0000256" key="7">
    <source>
        <dbReference type="SAM" id="Phobius"/>
    </source>
</evidence>
<dbReference type="InterPro" id="IPR044235">
    <property type="entry name" value="RNFT1/2"/>
</dbReference>
<evidence type="ECO:0000256" key="2">
    <source>
        <dbReference type="ARBA" id="ARBA00022692"/>
    </source>
</evidence>
<dbReference type="GO" id="GO:0061630">
    <property type="term" value="F:ubiquitin protein ligase activity"/>
    <property type="evidence" value="ECO:0007669"/>
    <property type="project" value="InterPro"/>
</dbReference>